<dbReference type="InterPro" id="IPR009722">
    <property type="entry name" value="YjiK/CarP"/>
</dbReference>
<comment type="subcellular location">
    <subcellularLocation>
        <location evidence="1">Cell membrane</location>
    </subcellularLocation>
</comment>
<dbReference type="RefSeq" id="WP_109621054.1">
    <property type="nucleotide sequence ID" value="NZ_QGDO01000006.1"/>
</dbReference>
<keyword evidence="5" id="KW-1185">Reference proteome</keyword>
<name>A0A315Z6R3_SEDFL</name>
<dbReference type="InterPro" id="IPR015943">
    <property type="entry name" value="WD40/YVTN_repeat-like_dom_sf"/>
</dbReference>
<keyword evidence="3" id="KW-0472">Membrane</keyword>
<dbReference type="EMBL" id="QGDO01000006">
    <property type="protein sequence ID" value="PWJ39221.1"/>
    <property type="molecule type" value="Genomic_DNA"/>
</dbReference>
<sequence>MQRLIKLLLPLFILNSCHQTVEKDTKLIQEGNIIHEEIRELEFVEIRQLGNSYNQRFDLSGICFGPENSIWAVADKSHNTAIYQLDWAKDETTWEIISQIDLEISDSRIDFEALDYADSIFYISNEVDQSFFTYNLQSKKLEKVTPPYLEADIHPNNWKMNTGLEGLAIDSKNNIAYLGKEREPRMIYTFDRSKNKIIEAYDFPHTHSNDIGDLKYENNFLYVLERNGNYITKIDLETQTVVDKLSYRSVCSAPEGKLFDAKYGMAEALLLSENEIWIGLDNNADSVTDFAKEKYKLKGNKPAIIRFKRPLGF</sequence>
<protein>
    <submittedName>
        <fullName evidence="4">SdiA-regulated protein</fullName>
    </submittedName>
</protein>
<organism evidence="4 5">
    <name type="scientific">Sediminitomix flava</name>
    <dbReference type="NCBI Taxonomy" id="379075"/>
    <lineage>
        <taxon>Bacteria</taxon>
        <taxon>Pseudomonadati</taxon>
        <taxon>Bacteroidota</taxon>
        <taxon>Cytophagia</taxon>
        <taxon>Cytophagales</taxon>
        <taxon>Flammeovirgaceae</taxon>
        <taxon>Sediminitomix</taxon>
    </lineage>
</organism>
<gene>
    <name evidence="4" type="ORF">BC781_106122</name>
</gene>
<dbReference type="SUPFAM" id="SSF63825">
    <property type="entry name" value="YWTD domain"/>
    <property type="match status" value="1"/>
</dbReference>
<dbReference type="AlphaFoldDB" id="A0A315Z6R3"/>
<evidence type="ECO:0000313" key="5">
    <source>
        <dbReference type="Proteomes" id="UP000245535"/>
    </source>
</evidence>
<accession>A0A315Z6R3</accession>
<dbReference type="Proteomes" id="UP000245535">
    <property type="component" value="Unassembled WGS sequence"/>
</dbReference>
<evidence type="ECO:0000256" key="2">
    <source>
        <dbReference type="ARBA" id="ARBA00022475"/>
    </source>
</evidence>
<dbReference type="Gene3D" id="2.130.10.10">
    <property type="entry name" value="YVTN repeat-like/Quinoprotein amine dehydrogenase"/>
    <property type="match status" value="1"/>
</dbReference>
<dbReference type="GO" id="GO:0005886">
    <property type="term" value="C:plasma membrane"/>
    <property type="evidence" value="ECO:0007669"/>
    <property type="project" value="UniProtKB-SubCell"/>
</dbReference>
<reference evidence="4 5" key="1">
    <citation type="submission" date="2018-03" db="EMBL/GenBank/DDBJ databases">
        <title>Genomic Encyclopedia of Archaeal and Bacterial Type Strains, Phase II (KMG-II): from individual species to whole genera.</title>
        <authorList>
            <person name="Goeker M."/>
        </authorList>
    </citation>
    <scope>NUCLEOTIDE SEQUENCE [LARGE SCALE GENOMIC DNA]</scope>
    <source>
        <strain evidence="4 5">DSM 28229</strain>
    </source>
</reference>
<evidence type="ECO:0000256" key="3">
    <source>
        <dbReference type="ARBA" id="ARBA00023136"/>
    </source>
</evidence>
<dbReference type="OrthoDB" id="978799at2"/>
<dbReference type="Pfam" id="PF06977">
    <property type="entry name" value="SdiA-regulated"/>
    <property type="match status" value="1"/>
</dbReference>
<comment type="caution">
    <text evidence="4">The sequence shown here is derived from an EMBL/GenBank/DDBJ whole genome shotgun (WGS) entry which is preliminary data.</text>
</comment>
<proteinExistence type="predicted"/>
<keyword evidence="2" id="KW-1003">Cell membrane</keyword>
<evidence type="ECO:0000313" key="4">
    <source>
        <dbReference type="EMBL" id="PWJ39221.1"/>
    </source>
</evidence>
<evidence type="ECO:0000256" key="1">
    <source>
        <dbReference type="ARBA" id="ARBA00004236"/>
    </source>
</evidence>